<evidence type="ECO:0008006" key="4">
    <source>
        <dbReference type="Google" id="ProtNLM"/>
    </source>
</evidence>
<feature type="region of interest" description="Disordered" evidence="1">
    <location>
        <begin position="71"/>
        <end position="96"/>
    </location>
</feature>
<evidence type="ECO:0000256" key="1">
    <source>
        <dbReference type="SAM" id="MobiDB-lite"/>
    </source>
</evidence>
<protein>
    <recommendedName>
        <fullName evidence="4">ATP-binding protein</fullName>
    </recommendedName>
</protein>
<dbReference type="EMBL" id="CP108264">
    <property type="protein sequence ID" value="WTU75382.1"/>
    <property type="molecule type" value="Genomic_DNA"/>
</dbReference>
<gene>
    <name evidence="3" type="ORF">OG327_19790</name>
</gene>
<reference evidence="3" key="1">
    <citation type="submission" date="2022-10" db="EMBL/GenBank/DDBJ databases">
        <title>The complete genomes of actinobacterial strains from the NBC collection.</title>
        <authorList>
            <person name="Joergensen T.S."/>
            <person name="Alvarez Arevalo M."/>
            <person name="Sterndorff E.B."/>
            <person name="Faurdal D."/>
            <person name="Vuksanovic O."/>
            <person name="Mourched A.-S."/>
            <person name="Charusanti P."/>
            <person name="Shaw S."/>
            <person name="Blin K."/>
            <person name="Weber T."/>
        </authorList>
    </citation>
    <scope>NUCLEOTIDE SEQUENCE</scope>
    <source>
        <strain evidence="3">NBC_00049</strain>
    </source>
</reference>
<dbReference type="AlphaFoldDB" id="A0AAU2JU09"/>
<proteinExistence type="predicted"/>
<organism evidence="3">
    <name type="scientific">Streptomyces sp. NBC_00049</name>
    <dbReference type="NCBI Taxonomy" id="2903617"/>
    <lineage>
        <taxon>Bacteria</taxon>
        <taxon>Bacillati</taxon>
        <taxon>Actinomycetota</taxon>
        <taxon>Actinomycetes</taxon>
        <taxon>Kitasatosporales</taxon>
        <taxon>Streptomycetaceae</taxon>
        <taxon>Streptomyces</taxon>
    </lineage>
</organism>
<accession>A0AAU2JU09</accession>
<keyword evidence="2" id="KW-0732">Signal</keyword>
<evidence type="ECO:0000313" key="3">
    <source>
        <dbReference type="EMBL" id="WTU75382.1"/>
    </source>
</evidence>
<sequence length="96" mass="9292">MNAMKRTLAALVVSGGAALVLTPVAAHADGTDLKGVPITQRVGSIVDRPGSAANDTKTAVDVTTSVAGSAAQATDSSLTGAGSALAAGLPKPPQVR</sequence>
<evidence type="ECO:0000256" key="2">
    <source>
        <dbReference type="SAM" id="SignalP"/>
    </source>
</evidence>
<feature type="signal peptide" evidence="2">
    <location>
        <begin position="1"/>
        <end position="28"/>
    </location>
</feature>
<feature type="compositionally biased region" description="Low complexity" evidence="1">
    <location>
        <begin position="76"/>
        <end position="89"/>
    </location>
</feature>
<feature type="chain" id="PRO_5043513652" description="ATP-binding protein" evidence="2">
    <location>
        <begin position="29"/>
        <end position="96"/>
    </location>
</feature>
<name>A0AAU2JU09_9ACTN</name>